<dbReference type="Proteomes" id="UP001141327">
    <property type="component" value="Unassembled WGS sequence"/>
</dbReference>
<name>A0ABQ8UML0_9EUKA</name>
<gene>
    <name evidence="3" type="ORF">PAPYR_6393</name>
</gene>
<feature type="domain" description="AAA+ ATPase" evidence="2">
    <location>
        <begin position="1930"/>
        <end position="2058"/>
    </location>
</feature>
<feature type="compositionally biased region" description="Low complexity" evidence="1">
    <location>
        <begin position="2858"/>
        <end position="2871"/>
    </location>
</feature>
<feature type="region of interest" description="Disordered" evidence="1">
    <location>
        <begin position="4559"/>
        <end position="4594"/>
    </location>
</feature>
<organism evidence="3 4">
    <name type="scientific">Paratrimastix pyriformis</name>
    <dbReference type="NCBI Taxonomy" id="342808"/>
    <lineage>
        <taxon>Eukaryota</taxon>
        <taxon>Metamonada</taxon>
        <taxon>Preaxostyla</taxon>
        <taxon>Paratrimastigidae</taxon>
        <taxon>Paratrimastix</taxon>
    </lineage>
</organism>
<keyword evidence="4" id="KW-1185">Reference proteome</keyword>
<feature type="compositionally biased region" description="Gly residues" evidence="1">
    <location>
        <begin position="4585"/>
        <end position="4594"/>
    </location>
</feature>
<dbReference type="SMART" id="SM00382">
    <property type="entry name" value="AAA"/>
    <property type="match status" value="2"/>
</dbReference>
<dbReference type="PANTHER" id="PTHR22605:SF1">
    <property type="entry name" value="RZ-TYPE DOMAIN-CONTAINING PROTEIN"/>
    <property type="match status" value="1"/>
</dbReference>
<evidence type="ECO:0000259" key="2">
    <source>
        <dbReference type="SMART" id="SM00382"/>
    </source>
</evidence>
<feature type="region of interest" description="Disordered" evidence="1">
    <location>
        <begin position="2847"/>
        <end position="2871"/>
    </location>
</feature>
<dbReference type="Pfam" id="PF00004">
    <property type="entry name" value="AAA"/>
    <property type="match status" value="1"/>
</dbReference>
<protein>
    <submittedName>
        <fullName evidence="3">E3 ubiquitin-protein ligase</fullName>
    </submittedName>
</protein>
<dbReference type="SUPFAM" id="SSF52540">
    <property type="entry name" value="P-loop containing nucleoside triphosphate hydrolases"/>
    <property type="match status" value="2"/>
</dbReference>
<comment type="caution">
    <text evidence="3">The sequence shown here is derived from an EMBL/GenBank/DDBJ whole genome shotgun (WGS) entry which is preliminary data.</text>
</comment>
<dbReference type="InterPro" id="IPR027417">
    <property type="entry name" value="P-loop_NTPase"/>
</dbReference>
<dbReference type="CDD" id="cd00009">
    <property type="entry name" value="AAA"/>
    <property type="match status" value="1"/>
</dbReference>
<evidence type="ECO:0000313" key="4">
    <source>
        <dbReference type="Proteomes" id="UP001141327"/>
    </source>
</evidence>
<feature type="compositionally biased region" description="Polar residues" evidence="1">
    <location>
        <begin position="77"/>
        <end position="93"/>
    </location>
</feature>
<reference evidence="3" key="1">
    <citation type="journal article" date="2022" name="bioRxiv">
        <title>Genomics of Preaxostyla Flagellates Illuminates Evolutionary Transitions and the Path Towards Mitochondrial Loss.</title>
        <authorList>
            <person name="Novak L.V.F."/>
            <person name="Treitli S.C."/>
            <person name="Pyrih J."/>
            <person name="Halakuc P."/>
            <person name="Pipaliya S.V."/>
            <person name="Vacek V."/>
            <person name="Brzon O."/>
            <person name="Soukal P."/>
            <person name="Eme L."/>
            <person name="Dacks J.B."/>
            <person name="Karnkowska A."/>
            <person name="Elias M."/>
            <person name="Hampl V."/>
        </authorList>
    </citation>
    <scope>NUCLEOTIDE SEQUENCE</scope>
    <source>
        <strain evidence="3">RCP-MX</strain>
    </source>
</reference>
<dbReference type="InterPro" id="IPR031248">
    <property type="entry name" value="RNF213"/>
</dbReference>
<evidence type="ECO:0000256" key="1">
    <source>
        <dbReference type="SAM" id="MobiDB-lite"/>
    </source>
</evidence>
<feature type="region of interest" description="Disordered" evidence="1">
    <location>
        <begin position="1"/>
        <end position="111"/>
    </location>
</feature>
<accession>A0ABQ8UML0</accession>
<dbReference type="InterPro" id="IPR003959">
    <property type="entry name" value="ATPase_AAA_core"/>
</dbReference>
<dbReference type="InterPro" id="IPR003593">
    <property type="entry name" value="AAA+_ATPase"/>
</dbReference>
<dbReference type="PANTHER" id="PTHR22605">
    <property type="entry name" value="RZ-TYPE DOMAIN-CONTAINING PROTEIN"/>
    <property type="match status" value="1"/>
</dbReference>
<sequence length="4594" mass="507114">MVSNSSRRALPPPPLSFSRPDLNENTSCTMAEPPHIDLGSALPSTTTAPSICPPKFLSPSFPQPPPFQSPEGMPGTSVASDFPSPSASPQSGMSLLSSPTDPTPSPPAESNPIYWIHFVSQRTRYDRGVKCLVRMTGLPEQELNRNPDCPVHPNLVLFSIQTPGSPIDLADFTFEVFRVEPGLLWPKRDNETPSFSLSPSRHKICFSSGITAQPALEMTLWWLLSHTNTARDVEASFGEIKQMMALYSDRDPDICLGRFVSDAAPKVTGMTFPKALVLTLLLGVGLGNAPSISSSLPAILLRPLAQEDGEKLDDLSDSVLRELQAPVDFLMTRDQLSGGWAWFGLISQRFCSRFRHSWLNRLPTQRAPRGTSFQRAISAMTSLEQDSTQFPFLRSYVRLLLHAAPDFETLLDVVSHRPKLLQRDDTVDRSFRQLMDNEPLSQWVHALQYLQMVQMADSPTSSILLHSLRNLVCDVVCPTSGSMAMPRQWSAEQLGALLTLLQSRLLYPPALSAELSSILKGVVASGNPALRRFFLDCLATPQSTFDILDPSFINQLAIEWFAAEIHHNEHKRLPPLFIPTRAQELIRTPWMKDLAGVEASKHLCALVAKELIARVPPHELIQTAVDANVLLVDAQVQMCYAKVLDSVFRDRADITPDWNCLGRFLEILLRGSTCVPSQFLEDCLLALLDAPLGRLLATEPISIGLLAQHPHFWLPLLGLTKGPGSSPAFTPTRLLAHDALVRASSAILTTIDAVQNGTLTIKAAISLRSLDFNLLEQYCTLFGRTLIDKLVGAQKAIAEFERRRQEYELLISMTDRVADVASVRAHLLQSQPELTTLAALQRPDFWGPLEPHANIARQMATFQHLVSFTRILGMYLTAQEARAPVPFETLVAELHVPFDEYLSGLKTLETLEDVPVTEALKAQWKEVDVPSEISSVKSLCQLNLRSVCEPLGSVATFDEMHRRASSLLLLGDTLETKPPVRNPRFYQIMAPRDLTRDPDDNLPLPEFHKLVVDFRRETHSLTENMWSCLWELSQSQELLRFLRRTDGQDLRVLSELVGEYEGSTVTPAHVTDLVAVASFLRPLLTLPTAAKHGTLTLLVPDLVGFFNKMPDPSALPQLTAQLHALNAVVVPLVRLYEQRDKHGEATTHVIDCAARTGAVSFALDPATGICGVQFTFTLTHQDEAPQVMNWDMTDLTEMRSRALLLVSSIRPSTPAVVPGSVLLADGDAASMRTFIELVDQVQGLVDCVGELLALGHFGYRNYTPSREVALPVLLATARADLSAWRESLEWARQRYFYLTFFHGSQLLLLHDFFLSEAPPDPSLLSHVNNLLRFVEPSFPAEGLAELRQFGKQTAALPISGAGEGASQNLARIGAALSMVFEKHPRAPLRVLVPPREVEDPSQAVQPGRISVVIPRGHLVNVIMNLFLGSRQWPAPAQLLFCRESTEWEQLNAMLLRAFSDPEPARLYCVAGVEHLPFGLQNCLVEHLRYLQIHAHQPQYRLALICSEGIEQQHLLNQFASLSSPVDGVPDSALHALFAHQFPNVLSVTSEASGVGKTQAIHEHAFERSLDLVTFLISGSLSHQNLVEHLCELSLRPHQALHLDICSVMNPDVLNMLLFQLLVVGMVASGPSFFYLPSNPIYIEVASTPGGSLASQLHIHTFFETRCLDFVMDRFVASQELLSPVQVVCNYLLASEEGRLLTEDLIFPGPCVRTLSTAECVRLLTTHLLDPRPNFPRNYSVLGVFLRVFASQLLCLSHSMFFRIASMNAAGAPQSIRQILYRSLFEESLTFAVCTTSVRALQQQQCTARRRPADGNNIDAMIERTRSMVRWQDTQQLLVVFHHNCQSISLLYREVSHVPQELATLLRTSLGADRDPKWRLEDYQTMDRTRLRLCLERICRGGSGEVADDPEYALTPDNILKMVMVMLRVNARCPVVIMGETGCGKTSLVRYLATLVGVDFRPLNIHAGTTAPAIADFIQRAQQEANAQKKPIWIFLDECNTCEHLGLINDLVCHHQLLGTHLDPRITIITACNPFRKRDPSKRALTAGLEARVSQSDPLSQLVYRVHPLPDAMLDWVWDYGVLDERDEARYVDAILRGMPHARLLTQIVVESQRFIRHQDAEYSVSLRDVRRVRLLVQWFLKNNIHTRAARTQPQRKQYRELVARICSQHDRPITAPEIEKALRTEQTDYLERMELPPGTAHNQALLENVFVSLVCILNRIPVFVVGKPGCSKSISVRLITSSLKGRDSRDPWFRQLPSLYVVPYQGSDVSTSEGILHVFRKAREYLGKEDIIPMVLLDEVGLAEVSRYNPLKVLHSLLESNQSGQADVAVVGISNWALDAAKMNRAIYLSRPEPDVDDLHETACSILSIRSSVWSSLSTRLKAIAKAYSEYQQAQSRPNFHGLRDFFALVKSVGAKDQDRIRPTSRSLFVALERNFGGLSRTAMHEVRTAFRDAFPDQTAPTPLLRLVEDNLADPLARNLMLITATPDATVGMLERILAKQDQKRSILVLFGSQFERDCQSDEYSYRLLSRIILAMETGRVLIMKGLTSIYGSLFEMLNQSYTVIGNRRNCQVALGPFANHMCFVHPDFRCVVLVEPRELDSCSPPFLNRFEKQQLSFGDVLSPQQEQLVAALRQWALGATQVAVSGAPVQRAERELRQMQATFLGFDENTIPTLVLGYSQSLPVPFSDADFEMVRSRCQNDLLAMTTPDGLVRMLRAPQGRQNPEEALSQCASRLANPLQASLRSCYQQLLLGSSGPTGIKAAIGTFSNIFTDVGGMLTDLARPKVVKLSEFKSERDMAATIHAFWSDPRCDLLVVQADPALDRDGQHMLLAKFMLDEEQQEYYAASKSADGPLRDQAPTQTATALGQATQGPPKKHVLLLLHMSRTVSYEGLLFNGLCGWQYVTVEALADVASTASPSMHEALAPSPVVSPPALRVLQSSLDEILSPNGPIPFGQVLHETIQWALLCIRYPPGAAAAKRVRELAERIEADAELVEMLQARVRGWVEVHPLPGGNNPNQWQVDVACDQDALLRSTTFFDALHRRLCEHLRQPLALLLHHVEQDHTLDSFFKHPAVRPFWRRVFMDPALTCIEGLQPPREQNSLDIDQAAIDIRRHIPGIAGILAQFEEKKDFFEGDMTQLEELNPEDQPAATAQQTARFREVFAMVPLVCDLAQSPDLVALFAEDFVATQVPWADPTLALWVFRFFWQTAAGATGPEHPFDVQRDWWLHGNRVVALLRLLAACRPVLPTEVLGECLRTSTSDDFVMGLLQLACAKLRPNVELLGKFGLDPWQRMAMLAINRMLDICHIEGLPPAMVPDLWELRCFHDLARTLLQLPASPLQAGLLVRFASEASFGTPAFFDHLAAVAQEICAVWGDVDLSQRLSVRFHSLVLARTVEVSRDQDDMAAALLSAACTLVESGQQHPAILGDLATGVGPIFNRLLALVDETLGPELITNPAPLLEVSPLLMTFNSCLGMAAEIEGGRTDTLFATLVMDALEKRFFPSDLLAAQDPTTLRRLLPVALEMMTAPTDGAHPLIARPASAALLRTFLGLAAEGLLLDPESRTRHLWLSEAAALLGDGAPARDVLRLFLLKQTRPKLDLAQVRSLCTAEDAPRWLEGLPWALGQTSQARFGLQPFALYASYAPAEAALQAALARHDMHPFELLLSELGGDDSSSTLRRVGCLGAVVARFVLPLAQRNLEPIERSRLGELRALCAKPPPALRPPLPPLFVHMMQTALRGEGIPDIPLSPSLSDDECRRAVVLLHLAAVVSSLPTKSANVLAALSSNQPSLIAAYLPTMPGDTQFSTKYCPCGCLFAVGKNGDPLEDDTHPSVCAKCGCPLSKAPVTNDSDSEPDVAPPPPSEPGYLCQTADSIASVTHTVRGLPAVGFRLLHLLLHAVLHQGDGILRAGLAPATPPLLVHTNLQGVFPAPWCMGHAASDFECLRTALNTNHATLSLLLHSVIEQVALCAHDPALGTPLDSPQARALWEVSAIRLWAGPLSGDIQQNATQVEARLQQAVVPAPLSADDEIEERSHPQWATDQDLIRSRLPRFFRTRASPSFANLRGSVLPQAASYPLLALIFERTRTPEDEAILEVGQGQPRGGCVLNDVRLLSDLLAWPVAVVGRLNYRLSVADPVTIEHFLSSQQDGAQLATKLARFQSAWDRVRRVIAVDDQPPASVGPILPATDSIRRCVPSSAPESRPIACYLQVLAGVQRRFLLEATKLVAEGRCPALGYLVDASNRYTLRTVRLSELKPTDLIDFQWENILPILGTFGQCHPEPGHGSALLYDLDRVEVQLGNSLVLGKALPTIGQADLPTLTYSEDFRATRLVILREIADVIPQGPLDAHTAQALARDPSLISAELLGQLGLVLSYVHLTRGDPAMPLSAYCAAWLRAASAPLLAQHPLLSTLPLSRVVDLYHTVEATLSEQSLAAGCAPERFKQGGPTLSSQKQQIARVVASRTKPDALLTAVLRFAARFAGTYPDPPNTPLAQTLAMSRGLWPPDPFLDPAANKAPLDAALHQLLPAELVVGDLVNLYRFLVKERQDREKAHRLTFAPRPSAPAPVRKPTEAAGLGGVNRKRIGGGGGGPVYA</sequence>
<proteinExistence type="predicted"/>
<feature type="domain" description="AAA+ ATPase" evidence="2">
    <location>
        <begin position="2218"/>
        <end position="2353"/>
    </location>
</feature>
<dbReference type="EMBL" id="JAPMOS010000036">
    <property type="protein sequence ID" value="KAJ4457995.1"/>
    <property type="molecule type" value="Genomic_DNA"/>
</dbReference>
<evidence type="ECO:0000313" key="3">
    <source>
        <dbReference type="EMBL" id="KAJ4457995.1"/>
    </source>
</evidence>
<dbReference type="Gene3D" id="3.40.50.300">
    <property type="entry name" value="P-loop containing nucleotide triphosphate hydrolases"/>
    <property type="match status" value="1"/>
</dbReference>